<keyword evidence="3" id="KW-1185">Reference proteome</keyword>
<proteinExistence type="predicted"/>
<evidence type="ECO:0000256" key="1">
    <source>
        <dbReference type="SAM" id="SignalP"/>
    </source>
</evidence>
<accession>W5SVW5</accession>
<dbReference type="PROSITE" id="PS51257">
    <property type="entry name" value="PROKAR_LIPOPROTEIN"/>
    <property type="match status" value="1"/>
</dbReference>
<dbReference type="RefSeq" id="WP_155806415.1">
    <property type="nucleotide sequence ID" value="NZ_CP005746.1"/>
</dbReference>
<protein>
    <recommendedName>
        <fullName evidence="4">Arthropod-associated lipoprotein</fullName>
    </recommendedName>
</protein>
<keyword evidence="2" id="KW-0614">Plasmid</keyword>
<evidence type="ECO:0008006" key="4">
    <source>
        <dbReference type="Google" id="ProtNLM"/>
    </source>
</evidence>
<geneLocation type="plasmid" evidence="2 3">
    <name>unnamed</name>
</geneLocation>
<evidence type="ECO:0000313" key="2">
    <source>
        <dbReference type="EMBL" id="AHH11075.1"/>
    </source>
</evidence>
<reference evidence="2" key="1">
    <citation type="submission" date="2013-04" db="EMBL/GenBank/DDBJ databases">
        <title>Comparative Genomics of Relapsing Fever Spirochetes.</title>
        <authorList>
            <person name="Schwan T.G."/>
            <person name="Raffel S.J."/>
            <person name="Porcella S.F."/>
            <person name="Martens C.A."/>
            <person name="Bruno D.P."/>
            <person name="Ricklefs S.M."/>
            <person name="Barbian K.B."/>
        </authorList>
    </citation>
    <scope>NUCLEOTIDE SEQUENCE</scope>
    <source>
        <strain evidence="2">Co53</strain>
        <plasmid evidence="2">unnamed</plasmid>
    </source>
</reference>
<dbReference type="EMBL" id="CP005746">
    <property type="protein sequence ID" value="AHH11075.1"/>
    <property type="molecule type" value="Genomic_DNA"/>
</dbReference>
<dbReference type="OrthoDB" id="351084at2"/>
<dbReference type="Proteomes" id="UP000019330">
    <property type="component" value="Plasmid unnamed"/>
</dbReference>
<dbReference type="AlphaFoldDB" id="W5SVW5"/>
<evidence type="ECO:0000313" key="3">
    <source>
        <dbReference type="Proteomes" id="UP000019330"/>
    </source>
</evidence>
<keyword evidence="1" id="KW-0732">Signal</keyword>
<feature type="signal peptide" evidence="1">
    <location>
        <begin position="1"/>
        <end position="19"/>
    </location>
</feature>
<feature type="chain" id="PRO_5004871859" description="Arthropod-associated lipoprotein" evidence="1">
    <location>
        <begin position="20"/>
        <end position="150"/>
    </location>
</feature>
<sequence>MKKIILFTMVALFTLLSCGDTDKNDPSLAGTGSGTNYIKVVKDVANLKPLTKNFDDIRKLLPAAPTGKTYTETKLDAAFQAINADETKFLKALNARKSMETAKENKNANPAEIEKEFLQVLKDLGFAEGDENKDGSYAKVRKTFMDALVQ</sequence>
<organism evidence="2">
    <name type="scientific">Borrelia coriaceae ATCC 43381</name>
    <dbReference type="NCBI Taxonomy" id="1408429"/>
    <lineage>
        <taxon>Bacteria</taxon>
        <taxon>Pseudomonadati</taxon>
        <taxon>Spirochaetota</taxon>
        <taxon>Spirochaetia</taxon>
        <taxon>Spirochaetales</taxon>
        <taxon>Borreliaceae</taxon>
        <taxon>Borrelia</taxon>
    </lineage>
</organism>
<name>W5SVW5_9SPIR</name>
<gene>
    <name evidence="2" type="ORF">BCO_0002700</name>
</gene>
<dbReference type="HOGENOM" id="CLU_1737025_0_0_12"/>